<name>A0A3P8DLN5_9TREM</name>
<proteinExistence type="predicted"/>
<organism evidence="1 2">
    <name type="scientific">Schistosoma mattheei</name>
    <dbReference type="NCBI Taxonomy" id="31246"/>
    <lineage>
        <taxon>Eukaryota</taxon>
        <taxon>Metazoa</taxon>
        <taxon>Spiralia</taxon>
        <taxon>Lophotrochozoa</taxon>
        <taxon>Platyhelminthes</taxon>
        <taxon>Trematoda</taxon>
        <taxon>Digenea</taxon>
        <taxon>Strigeidida</taxon>
        <taxon>Schistosomatoidea</taxon>
        <taxon>Schistosomatidae</taxon>
        <taxon>Schistosoma</taxon>
    </lineage>
</organism>
<dbReference type="Proteomes" id="UP000269396">
    <property type="component" value="Unassembled WGS sequence"/>
</dbReference>
<sequence length="101" mass="11505">MPNLQSILLNKTPFVKHLATLIDPTLKLNQVVGIQGNNNNDNNVNDYPNLNEKIYTRRILSCLKSVTDQYVSICVCASILCILLFHFDHFPYTLCCDFLSD</sequence>
<protein>
    <submittedName>
        <fullName evidence="1">Uncharacterized protein</fullName>
    </submittedName>
</protein>
<dbReference type="EMBL" id="UZAL01009243">
    <property type="protein sequence ID" value="VDP01639.1"/>
    <property type="molecule type" value="Genomic_DNA"/>
</dbReference>
<evidence type="ECO:0000313" key="2">
    <source>
        <dbReference type="Proteomes" id="UP000269396"/>
    </source>
</evidence>
<dbReference type="AlphaFoldDB" id="A0A3P8DLN5"/>
<evidence type="ECO:0000313" key="1">
    <source>
        <dbReference type="EMBL" id="VDP01639.1"/>
    </source>
</evidence>
<keyword evidence="2" id="KW-1185">Reference proteome</keyword>
<reference evidence="1 2" key="1">
    <citation type="submission" date="2018-11" db="EMBL/GenBank/DDBJ databases">
        <authorList>
            <consortium name="Pathogen Informatics"/>
        </authorList>
    </citation>
    <scope>NUCLEOTIDE SEQUENCE [LARGE SCALE GENOMIC DNA]</scope>
    <source>
        <strain>Denwood</strain>
        <strain evidence="2">Zambia</strain>
    </source>
</reference>
<gene>
    <name evidence="1" type="ORF">SMTD_LOCUS4008</name>
</gene>
<accession>A0A3P8DLN5</accession>